<dbReference type="CDD" id="cd05233">
    <property type="entry name" value="SDR_c"/>
    <property type="match status" value="1"/>
</dbReference>
<evidence type="ECO:0000313" key="4">
    <source>
        <dbReference type="EMBL" id="GGJ59835.1"/>
    </source>
</evidence>
<dbReference type="InterPro" id="IPR002347">
    <property type="entry name" value="SDR_fam"/>
</dbReference>
<evidence type="ECO:0000256" key="2">
    <source>
        <dbReference type="ARBA" id="ARBA00023002"/>
    </source>
</evidence>
<dbReference type="FunFam" id="3.40.50.720:FF:000084">
    <property type="entry name" value="Short-chain dehydrogenase reductase"/>
    <property type="match status" value="1"/>
</dbReference>
<accession>A0A917P3B0</accession>
<comment type="similarity">
    <text evidence="1 3">Belongs to the short-chain dehydrogenases/reductases (SDR) family.</text>
</comment>
<dbReference type="PANTHER" id="PTHR43639:SF1">
    <property type="entry name" value="SHORT-CHAIN DEHYDROGENASE_REDUCTASE FAMILY PROTEIN"/>
    <property type="match status" value="1"/>
</dbReference>
<dbReference type="InterPro" id="IPR020904">
    <property type="entry name" value="Sc_DH/Rdtase_CS"/>
</dbReference>
<dbReference type="Pfam" id="PF00106">
    <property type="entry name" value="adh_short"/>
    <property type="match status" value="1"/>
</dbReference>
<evidence type="ECO:0000256" key="1">
    <source>
        <dbReference type="ARBA" id="ARBA00006484"/>
    </source>
</evidence>
<organism evidence="4 5">
    <name type="scientific">Streptomyces brasiliensis</name>
    <dbReference type="NCBI Taxonomy" id="1954"/>
    <lineage>
        <taxon>Bacteria</taxon>
        <taxon>Bacillati</taxon>
        <taxon>Actinomycetota</taxon>
        <taxon>Actinomycetes</taxon>
        <taxon>Kitasatosporales</taxon>
        <taxon>Streptomycetaceae</taxon>
        <taxon>Streptomyces</taxon>
    </lineage>
</organism>
<proteinExistence type="inferred from homology"/>
<dbReference type="Proteomes" id="UP000657574">
    <property type="component" value="Unassembled WGS sequence"/>
</dbReference>
<reference evidence="4" key="2">
    <citation type="submission" date="2020-09" db="EMBL/GenBank/DDBJ databases">
        <authorList>
            <person name="Sun Q."/>
            <person name="Ohkuma M."/>
        </authorList>
    </citation>
    <scope>NUCLEOTIDE SEQUENCE</scope>
    <source>
        <strain evidence="4">JCM 3086</strain>
    </source>
</reference>
<gene>
    <name evidence="4" type="ORF">GCM10010121_083100</name>
</gene>
<dbReference type="GO" id="GO:0016491">
    <property type="term" value="F:oxidoreductase activity"/>
    <property type="evidence" value="ECO:0007669"/>
    <property type="project" value="UniProtKB-KW"/>
</dbReference>
<dbReference type="PRINTS" id="PR00081">
    <property type="entry name" value="GDHRDH"/>
</dbReference>
<dbReference type="PANTHER" id="PTHR43639">
    <property type="entry name" value="OXIDOREDUCTASE, SHORT-CHAIN DEHYDROGENASE/REDUCTASE FAMILY (AFU_ORTHOLOGUE AFUA_5G02870)"/>
    <property type="match status" value="1"/>
</dbReference>
<dbReference type="EMBL" id="BMQA01000062">
    <property type="protein sequence ID" value="GGJ59835.1"/>
    <property type="molecule type" value="Genomic_DNA"/>
</dbReference>
<dbReference type="InterPro" id="IPR036291">
    <property type="entry name" value="NAD(P)-bd_dom_sf"/>
</dbReference>
<dbReference type="SUPFAM" id="SSF51735">
    <property type="entry name" value="NAD(P)-binding Rossmann-fold domains"/>
    <property type="match status" value="1"/>
</dbReference>
<dbReference type="AlphaFoldDB" id="A0A917P3B0"/>
<dbReference type="PROSITE" id="PS00061">
    <property type="entry name" value="ADH_SHORT"/>
    <property type="match status" value="1"/>
</dbReference>
<evidence type="ECO:0000256" key="3">
    <source>
        <dbReference type="RuleBase" id="RU000363"/>
    </source>
</evidence>
<reference evidence="4" key="1">
    <citation type="journal article" date="2014" name="Int. J. Syst. Evol. Microbiol.">
        <title>Complete genome sequence of Corynebacterium casei LMG S-19264T (=DSM 44701T), isolated from a smear-ripened cheese.</title>
        <authorList>
            <consortium name="US DOE Joint Genome Institute (JGI-PGF)"/>
            <person name="Walter F."/>
            <person name="Albersmeier A."/>
            <person name="Kalinowski J."/>
            <person name="Ruckert C."/>
        </authorList>
    </citation>
    <scope>NUCLEOTIDE SEQUENCE</scope>
    <source>
        <strain evidence="4">JCM 3086</strain>
    </source>
</reference>
<keyword evidence="5" id="KW-1185">Reference proteome</keyword>
<dbReference type="Gene3D" id="3.40.50.720">
    <property type="entry name" value="NAD(P)-binding Rossmann-like Domain"/>
    <property type="match status" value="1"/>
</dbReference>
<name>A0A917P3B0_9ACTN</name>
<dbReference type="RefSeq" id="WP_189316514.1">
    <property type="nucleotide sequence ID" value="NZ_BMQA01000062.1"/>
</dbReference>
<protein>
    <submittedName>
        <fullName evidence="4">Dehydrogenase</fullName>
    </submittedName>
</protein>
<evidence type="ECO:0000313" key="5">
    <source>
        <dbReference type="Proteomes" id="UP000657574"/>
    </source>
</evidence>
<sequence length="266" mass="27051">MTSLHTNISTPAAAGARLSGRTAVITGSTSGIGASIARILAGEGAHVVVSGRQATRGKSVVEEIRQAGGSADFVPADLAGSYEQLRAFAAQATDVLGGRVDILVNNAGIYPATRTEDLSDADLDAMLSLNIRAPHVLVAAMAPAMAEQGSGVIVNIGSWMARVGSPYAAMYTATKAADEQLTRSWAAEYGARGVRVNTVAPGVTLTPGNEAARAELDALTAATPAGVVVRPDDIAKGVLYVVSDDAAMVHGITLRVDGGISATRLS</sequence>
<keyword evidence="2" id="KW-0560">Oxidoreductase</keyword>
<dbReference type="PRINTS" id="PR00080">
    <property type="entry name" value="SDRFAMILY"/>
</dbReference>
<comment type="caution">
    <text evidence="4">The sequence shown here is derived from an EMBL/GenBank/DDBJ whole genome shotgun (WGS) entry which is preliminary data.</text>
</comment>